<reference evidence="11 12" key="1">
    <citation type="submission" date="2018-06" db="EMBL/GenBank/DDBJ databases">
        <authorList>
            <consortium name="Pathogen Informatics"/>
            <person name="Doyle S."/>
        </authorList>
    </citation>
    <scope>NUCLEOTIDE SEQUENCE [LARGE SCALE GENOMIC DNA]</scope>
    <source>
        <strain evidence="11 12">NCTC10359</strain>
    </source>
</reference>
<evidence type="ECO:0000256" key="7">
    <source>
        <dbReference type="ARBA" id="ARBA00023136"/>
    </source>
</evidence>
<feature type="transmembrane region" description="Helical" evidence="9">
    <location>
        <begin position="21"/>
        <end position="41"/>
    </location>
</feature>
<organism evidence="11 12">
    <name type="scientific">Moraxella lacunata</name>
    <dbReference type="NCBI Taxonomy" id="477"/>
    <lineage>
        <taxon>Bacteria</taxon>
        <taxon>Pseudomonadati</taxon>
        <taxon>Pseudomonadota</taxon>
        <taxon>Gammaproteobacteria</taxon>
        <taxon>Moraxellales</taxon>
        <taxon>Moraxellaceae</taxon>
        <taxon>Moraxella</taxon>
    </lineage>
</organism>
<dbReference type="InterPro" id="IPR018461">
    <property type="entry name" value="Na/H_Antiport_NhaC-like_C"/>
</dbReference>
<feature type="transmembrane region" description="Helical" evidence="9">
    <location>
        <begin position="202"/>
        <end position="220"/>
    </location>
</feature>
<feature type="transmembrane region" description="Helical" evidence="9">
    <location>
        <begin position="445"/>
        <end position="464"/>
    </location>
</feature>
<feature type="transmembrane region" description="Helical" evidence="9">
    <location>
        <begin position="265"/>
        <end position="284"/>
    </location>
</feature>
<feature type="domain" description="Na+/H+ antiporter NhaC-like C-terminal" evidence="10">
    <location>
        <begin position="170"/>
        <end position="462"/>
    </location>
</feature>
<protein>
    <submittedName>
        <fullName evidence="11">Sodium/proton antiporter</fullName>
    </submittedName>
</protein>
<keyword evidence="3" id="KW-0050">Antiport</keyword>
<dbReference type="PANTHER" id="PTHR33451">
    <property type="entry name" value="MALATE-2H(+)/NA(+)-LACTATE ANTIPORTER"/>
    <property type="match status" value="1"/>
</dbReference>
<dbReference type="PANTHER" id="PTHR33451:SF6">
    <property type="entry name" value="NA(+)_H(+) ANTIPORTER NHAC"/>
    <property type="match status" value="1"/>
</dbReference>
<evidence type="ECO:0000313" key="11">
    <source>
        <dbReference type="EMBL" id="STZ63662.1"/>
    </source>
</evidence>
<name>A0A378TUV2_MORLA</name>
<evidence type="ECO:0000256" key="8">
    <source>
        <dbReference type="ARBA" id="ARBA00038435"/>
    </source>
</evidence>
<evidence type="ECO:0000256" key="3">
    <source>
        <dbReference type="ARBA" id="ARBA00022449"/>
    </source>
</evidence>
<keyword evidence="4" id="KW-1003">Cell membrane</keyword>
<dbReference type="AlphaFoldDB" id="A0A378TUV2"/>
<evidence type="ECO:0000256" key="2">
    <source>
        <dbReference type="ARBA" id="ARBA00022448"/>
    </source>
</evidence>
<comment type="similarity">
    <text evidence="8">Belongs to the NhaC Na(+)/H(+) (TC 2.A.35) antiporter family.</text>
</comment>
<keyword evidence="7 9" id="KW-0472">Membrane</keyword>
<keyword evidence="6 9" id="KW-1133">Transmembrane helix</keyword>
<gene>
    <name evidence="11" type="primary">nhaC</name>
    <name evidence="11" type="ORF">NCTC10359_02098</name>
</gene>
<evidence type="ECO:0000259" key="10">
    <source>
        <dbReference type="Pfam" id="PF03553"/>
    </source>
</evidence>
<evidence type="ECO:0000256" key="4">
    <source>
        <dbReference type="ARBA" id="ARBA00022475"/>
    </source>
</evidence>
<dbReference type="NCBIfam" id="TIGR00931">
    <property type="entry name" value="antiport_nhaC"/>
    <property type="match status" value="1"/>
</dbReference>
<evidence type="ECO:0000313" key="12">
    <source>
        <dbReference type="Proteomes" id="UP000254437"/>
    </source>
</evidence>
<feature type="transmembrane region" description="Helical" evidence="9">
    <location>
        <begin position="124"/>
        <end position="150"/>
    </location>
</feature>
<dbReference type="STRING" id="477.A9309_02895"/>
<dbReference type="GO" id="GO:0005886">
    <property type="term" value="C:plasma membrane"/>
    <property type="evidence" value="ECO:0007669"/>
    <property type="project" value="UniProtKB-SubCell"/>
</dbReference>
<evidence type="ECO:0000256" key="9">
    <source>
        <dbReference type="SAM" id="Phobius"/>
    </source>
</evidence>
<feature type="transmembrane region" description="Helical" evidence="9">
    <location>
        <begin position="47"/>
        <end position="66"/>
    </location>
</feature>
<proteinExistence type="inferred from homology"/>
<dbReference type="InterPro" id="IPR004770">
    <property type="entry name" value="Na/H_antiport_NhaC"/>
</dbReference>
<feature type="transmembrane region" description="Helical" evidence="9">
    <location>
        <begin position="419"/>
        <end position="438"/>
    </location>
</feature>
<feature type="transmembrane region" description="Helical" evidence="9">
    <location>
        <begin position="87"/>
        <end position="112"/>
    </location>
</feature>
<feature type="transmembrane region" description="Helical" evidence="9">
    <location>
        <begin position="323"/>
        <end position="349"/>
    </location>
</feature>
<evidence type="ECO:0000256" key="5">
    <source>
        <dbReference type="ARBA" id="ARBA00022692"/>
    </source>
</evidence>
<feature type="transmembrane region" description="Helical" evidence="9">
    <location>
        <begin position="240"/>
        <end position="258"/>
    </location>
</feature>
<accession>A0A378TUV2</accession>
<sequence>MTDKHIHHSHHDDTLLTLNHTQAVVIAISAIIILGVTMIAWGFVPHLSLLLVILGLLMFGFSRRIAFDDMQERMIKGVSTGMGAIYLFSFIGLLVSALMMSGAIPALIYYGFNVLSPQMFYLSAFILASVIGVALGSGFTTCATVGVAFLGMTEAFNANPAIVAGAVVSGALFGDKMSPLSDTTSIAASIVGIDLFDHIKNMMYTTIPAWLISAVVFFVLSGDGGADLADVAVLQDSLVASGLVHGYALIPFAVLIALAVMRVNAIYAISATIAVSLIITYIHSSPSLAELGEWFFAGYKPAEGLELGDVGRLVSRGGLESMFFSQLLVILALSLGGLLHALGVLPALLSAIRHLLTRASRAVLTASLTAFGVNFLVGEQYLSLLLSGNTFAPEFKRLGLHPKNLARTIEDSGTVINPLVPWGVYGVFLAGVFGMPVLDYVPYAVFCYSCLFLTLFFGFTGITITRADDKLEQAKTH</sequence>
<keyword evidence="2" id="KW-0813">Transport</keyword>
<keyword evidence="5 9" id="KW-0812">Transmembrane</keyword>
<dbReference type="EMBL" id="UGQU01000003">
    <property type="protein sequence ID" value="STZ63662.1"/>
    <property type="molecule type" value="Genomic_DNA"/>
</dbReference>
<evidence type="ECO:0000256" key="1">
    <source>
        <dbReference type="ARBA" id="ARBA00004651"/>
    </source>
</evidence>
<dbReference type="InterPro" id="IPR052180">
    <property type="entry name" value="NhaC_Na-H+_Antiporter"/>
</dbReference>
<dbReference type="GO" id="GO:0015297">
    <property type="term" value="F:antiporter activity"/>
    <property type="evidence" value="ECO:0007669"/>
    <property type="project" value="UniProtKB-KW"/>
</dbReference>
<dbReference type="RefSeq" id="WP_115007974.1">
    <property type="nucleotide sequence ID" value="NZ_UGQU01000003.1"/>
</dbReference>
<comment type="subcellular location">
    <subcellularLocation>
        <location evidence="1">Cell membrane</location>
        <topology evidence="1">Multi-pass membrane protein</topology>
    </subcellularLocation>
</comment>
<dbReference type="Proteomes" id="UP000254437">
    <property type="component" value="Unassembled WGS sequence"/>
</dbReference>
<evidence type="ECO:0000256" key="6">
    <source>
        <dbReference type="ARBA" id="ARBA00022989"/>
    </source>
</evidence>
<dbReference type="Pfam" id="PF03553">
    <property type="entry name" value="Na_H_antiporter"/>
    <property type="match status" value="1"/>
</dbReference>